<gene>
    <name evidence="2" type="ORF">BCF55_0860</name>
</gene>
<protein>
    <submittedName>
        <fullName evidence="2">Uncharacterized protein</fullName>
    </submittedName>
</protein>
<dbReference type="OrthoDB" id="9834744at2"/>
<name>A0A497XQQ3_9AQUI</name>
<dbReference type="RefSeq" id="WP_121010469.1">
    <property type="nucleotide sequence ID" value="NZ_RCCJ01000001.1"/>
</dbReference>
<accession>A0A497XQQ3</accession>
<evidence type="ECO:0000313" key="2">
    <source>
        <dbReference type="EMBL" id="RLJ70584.1"/>
    </source>
</evidence>
<sequence>MEEKRTILECVGPCIEKIKEHAELKELYKKLAEREEKRITDILPEKIEDYHKKMKSYIKELVEEIKAYRETYENLSPGKQKEEVKQDLEDLERELYCCIYELFELYHYFRTLEELSDQHIEQALNIPGKLIYELLLELRGVC</sequence>
<reference evidence="2 3" key="1">
    <citation type="submission" date="2018-10" db="EMBL/GenBank/DDBJ databases">
        <title>Genomic Encyclopedia of Archaeal and Bacterial Type Strains, Phase II (KMG-II): from individual species to whole genera.</title>
        <authorList>
            <person name="Goeker M."/>
        </authorList>
    </citation>
    <scope>NUCLEOTIDE SEQUENCE [LARGE SCALE GENOMIC DNA]</scope>
    <source>
        <strain evidence="2 3">DSM 16510</strain>
    </source>
</reference>
<dbReference type="AlphaFoldDB" id="A0A497XQQ3"/>
<dbReference type="Proteomes" id="UP000267841">
    <property type="component" value="Unassembled WGS sequence"/>
</dbReference>
<feature type="coiled-coil region" evidence="1">
    <location>
        <begin position="18"/>
        <end position="71"/>
    </location>
</feature>
<organism evidence="2 3">
    <name type="scientific">Hydrogenivirga caldilitoris</name>
    <dbReference type="NCBI Taxonomy" id="246264"/>
    <lineage>
        <taxon>Bacteria</taxon>
        <taxon>Pseudomonadati</taxon>
        <taxon>Aquificota</taxon>
        <taxon>Aquificia</taxon>
        <taxon>Aquificales</taxon>
        <taxon>Aquificaceae</taxon>
        <taxon>Hydrogenivirga</taxon>
    </lineage>
</organism>
<keyword evidence="3" id="KW-1185">Reference proteome</keyword>
<proteinExistence type="predicted"/>
<keyword evidence="1" id="KW-0175">Coiled coil</keyword>
<evidence type="ECO:0000256" key="1">
    <source>
        <dbReference type="SAM" id="Coils"/>
    </source>
</evidence>
<evidence type="ECO:0000313" key="3">
    <source>
        <dbReference type="Proteomes" id="UP000267841"/>
    </source>
</evidence>
<dbReference type="EMBL" id="RCCJ01000001">
    <property type="protein sequence ID" value="RLJ70584.1"/>
    <property type="molecule type" value="Genomic_DNA"/>
</dbReference>
<comment type="caution">
    <text evidence="2">The sequence shown here is derived from an EMBL/GenBank/DDBJ whole genome shotgun (WGS) entry which is preliminary data.</text>
</comment>